<dbReference type="PROSITE" id="PS51186">
    <property type="entry name" value="GNAT"/>
    <property type="match status" value="1"/>
</dbReference>
<dbReference type="GO" id="GO:0016746">
    <property type="term" value="F:acyltransferase activity"/>
    <property type="evidence" value="ECO:0007669"/>
    <property type="project" value="UniProtKB-KW"/>
</dbReference>
<dbReference type="Gene3D" id="3.40.630.30">
    <property type="match status" value="1"/>
</dbReference>
<dbReference type="Proteomes" id="UP001589585">
    <property type="component" value="Unassembled WGS sequence"/>
</dbReference>
<dbReference type="Pfam" id="PF13302">
    <property type="entry name" value="Acetyltransf_3"/>
    <property type="match status" value="1"/>
</dbReference>
<evidence type="ECO:0000313" key="2">
    <source>
        <dbReference type="EMBL" id="MFB9057906.1"/>
    </source>
</evidence>
<keyword evidence="2" id="KW-0012">Acyltransferase</keyword>
<evidence type="ECO:0000313" key="3">
    <source>
        <dbReference type="Proteomes" id="UP001589585"/>
    </source>
</evidence>
<sequence>MDRISLKGNGVYLRALEPEDLDFVHAVENDESIWEISCTLAPYSRFLIKQYLENAHQDIYEAKQLRLVISTYNNEAIGLIDLFDFDFKNKRAGVGIVVKNEKNRQLGYGSEALKILIDYCFMHLGLHQLYCNISEENDVSLKLFRNHGFEKIGLKKDWSYSNGVYKNEYVFQLINK</sequence>
<keyword evidence="3" id="KW-1185">Reference proteome</keyword>
<name>A0ABV5FEP5_9FLAO</name>
<dbReference type="InterPro" id="IPR000182">
    <property type="entry name" value="GNAT_dom"/>
</dbReference>
<feature type="domain" description="N-acetyltransferase" evidence="1">
    <location>
        <begin position="11"/>
        <end position="171"/>
    </location>
</feature>
<dbReference type="InterPro" id="IPR016181">
    <property type="entry name" value="Acyl_CoA_acyltransferase"/>
</dbReference>
<comment type="caution">
    <text evidence="2">The sequence shown here is derived from an EMBL/GenBank/DDBJ whole genome shotgun (WGS) entry which is preliminary data.</text>
</comment>
<reference evidence="2 3" key="1">
    <citation type="submission" date="2024-09" db="EMBL/GenBank/DDBJ databases">
        <authorList>
            <person name="Sun Q."/>
            <person name="Mori K."/>
        </authorList>
    </citation>
    <scope>NUCLEOTIDE SEQUENCE [LARGE SCALE GENOMIC DNA]</scope>
    <source>
        <strain evidence="2 3">CECT 8622</strain>
    </source>
</reference>
<evidence type="ECO:0000259" key="1">
    <source>
        <dbReference type="PROSITE" id="PS51186"/>
    </source>
</evidence>
<organism evidence="2 3">
    <name type="scientific">Mariniflexile ostreae</name>
    <dbReference type="NCBI Taxonomy" id="1520892"/>
    <lineage>
        <taxon>Bacteria</taxon>
        <taxon>Pseudomonadati</taxon>
        <taxon>Bacteroidota</taxon>
        <taxon>Flavobacteriia</taxon>
        <taxon>Flavobacteriales</taxon>
        <taxon>Flavobacteriaceae</taxon>
        <taxon>Mariniflexile</taxon>
    </lineage>
</organism>
<accession>A0ABV5FEP5</accession>
<dbReference type="RefSeq" id="WP_379862157.1">
    <property type="nucleotide sequence ID" value="NZ_JBHMFC010000103.1"/>
</dbReference>
<gene>
    <name evidence="2" type="ORF">ACFFU9_14260</name>
</gene>
<protein>
    <submittedName>
        <fullName evidence="2">GNAT family N-acetyltransferase</fullName>
        <ecNumber evidence="2">2.3.-.-</ecNumber>
    </submittedName>
</protein>
<proteinExistence type="predicted"/>
<dbReference type="SUPFAM" id="SSF55729">
    <property type="entry name" value="Acyl-CoA N-acyltransferases (Nat)"/>
    <property type="match status" value="1"/>
</dbReference>
<dbReference type="PANTHER" id="PTHR43415">
    <property type="entry name" value="SPERMIDINE N(1)-ACETYLTRANSFERASE"/>
    <property type="match status" value="1"/>
</dbReference>
<dbReference type="EC" id="2.3.-.-" evidence="2"/>
<dbReference type="PANTHER" id="PTHR43415:SF3">
    <property type="entry name" value="GNAT-FAMILY ACETYLTRANSFERASE"/>
    <property type="match status" value="1"/>
</dbReference>
<dbReference type="EMBL" id="JBHMFC010000103">
    <property type="protein sequence ID" value="MFB9057906.1"/>
    <property type="molecule type" value="Genomic_DNA"/>
</dbReference>
<keyword evidence="2" id="KW-0808">Transferase</keyword>